<comment type="caution">
    <text evidence="3">The sequence shown here is derived from an EMBL/GenBank/DDBJ whole genome shotgun (WGS) entry which is preliminary data.</text>
</comment>
<name>A0ABV9JMI6_9GAMM</name>
<evidence type="ECO:0000313" key="3">
    <source>
        <dbReference type="EMBL" id="MFC4655470.1"/>
    </source>
</evidence>
<dbReference type="InterPro" id="IPR051726">
    <property type="entry name" value="Chitin_Synth_Reg"/>
</dbReference>
<evidence type="ECO:0000256" key="1">
    <source>
        <dbReference type="ARBA" id="ARBA00022737"/>
    </source>
</evidence>
<dbReference type="PANTHER" id="PTHR46430">
    <property type="entry name" value="PROTEIN SKT5-RELATED"/>
    <property type="match status" value="1"/>
</dbReference>
<dbReference type="PANTHER" id="PTHR46430:SF2">
    <property type="entry name" value="CHITIN SYNTHASE REGULATORY FACTOR 4"/>
    <property type="match status" value="1"/>
</dbReference>
<dbReference type="Pfam" id="PF08238">
    <property type="entry name" value="Sel1"/>
    <property type="match status" value="3"/>
</dbReference>
<sequence>MNKLVLIATLLFGLHSVQAQELEVVQLYTQDELLDLIKQNRHLQRVQADDCQLVNDIQARSDVMKVPAYQFLYGDMLAYGVCVRKDVERGWDLMQQAAAQGLPEALEQVGRYYHTGKFVQQDRAKAILYLREAAGLGNLNAQLRFGQMLVEGDASPVDMEQAYRWLHHTVIADEKKHAQVTHLLTQLAEKMPGAVLERAKKPL</sequence>
<keyword evidence="4" id="KW-1185">Reference proteome</keyword>
<evidence type="ECO:0000256" key="2">
    <source>
        <dbReference type="SAM" id="SignalP"/>
    </source>
</evidence>
<dbReference type="Gene3D" id="1.25.40.10">
    <property type="entry name" value="Tetratricopeptide repeat domain"/>
    <property type="match status" value="1"/>
</dbReference>
<reference evidence="4" key="1">
    <citation type="journal article" date="2019" name="Int. J. Syst. Evol. Microbiol.">
        <title>The Global Catalogue of Microorganisms (GCM) 10K type strain sequencing project: providing services to taxonomists for standard genome sequencing and annotation.</title>
        <authorList>
            <consortium name="The Broad Institute Genomics Platform"/>
            <consortium name="The Broad Institute Genome Sequencing Center for Infectious Disease"/>
            <person name="Wu L."/>
            <person name="Ma J."/>
        </authorList>
    </citation>
    <scope>NUCLEOTIDE SEQUENCE [LARGE SCALE GENOMIC DNA]</scope>
    <source>
        <strain evidence="4">DT28</strain>
    </source>
</reference>
<keyword evidence="2" id="KW-0732">Signal</keyword>
<protein>
    <submittedName>
        <fullName evidence="3">Tetratricopeptide repeat protein</fullName>
    </submittedName>
</protein>
<feature type="signal peptide" evidence="2">
    <location>
        <begin position="1"/>
        <end position="19"/>
    </location>
</feature>
<proteinExistence type="predicted"/>
<dbReference type="SUPFAM" id="SSF81901">
    <property type="entry name" value="HCP-like"/>
    <property type="match status" value="1"/>
</dbReference>
<dbReference type="EMBL" id="JBHSGB010000010">
    <property type="protein sequence ID" value="MFC4655470.1"/>
    <property type="molecule type" value="Genomic_DNA"/>
</dbReference>
<feature type="chain" id="PRO_5046280669" evidence="2">
    <location>
        <begin position="20"/>
        <end position="203"/>
    </location>
</feature>
<dbReference type="InterPro" id="IPR011990">
    <property type="entry name" value="TPR-like_helical_dom_sf"/>
</dbReference>
<gene>
    <name evidence="3" type="ORF">ACFO3I_10650</name>
</gene>
<dbReference type="Proteomes" id="UP001595962">
    <property type="component" value="Unassembled WGS sequence"/>
</dbReference>
<organism evidence="3 4">
    <name type="scientific">Rheinheimera marina</name>
    <dbReference type="NCBI Taxonomy" id="1774958"/>
    <lineage>
        <taxon>Bacteria</taxon>
        <taxon>Pseudomonadati</taxon>
        <taxon>Pseudomonadota</taxon>
        <taxon>Gammaproteobacteria</taxon>
        <taxon>Chromatiales</taxon>
        <taxon>Chromatiaceae</taxon>
        <taxon>Rheinheimera</taxon>
    </lineage>
</organism>
<keyword evidence="1" id="KW-0677">Repeat</keyword>
<accession>A0ABV9JMI6</accession>
<evidence type="ECO:0000313" key="4">
    <source>
        <dbReference type="Proteomes" id="UP001595962"/>
    </source>
</evidence>
<dbReference type="RefSeq" id="WP_377333969.1">
    <property type="nucleotide sequence ID" value="NZ_JBHSGB010000010.1"/>
</dbReference>
<dbReference type="InterPro" id="IPR006597">
    <property type="entry name" value="Sel1-like"/>
</dbReference>
<dbReference type="SMART" id="SM00671">
    <property type="entry name" value="SEL1"/>
    <property type="match status" value="3"/>
</dbReference>